<dbReference type="RefSeq" id="WP_132281454.1">
    <property type="nucleotide sequence ID" value="NZ_JAOBST010000071.1"/>
</dbReference>
<dbReference type="AlphaFoldDB" id="A0A4V2WS58"/>
<dbReference type="Pfam" id="PF18739">
    <property type="entry name" value="HEPN_Apea"/>
    <property type="match status" value="1"/>
</dbReference>
<feature type="domain" description="Apea-like HEPN" evidence="1">
    <location>
        <begin position="314"/>
        <end position="447"/>
    </location>
</feature>
<dbReference type="Proteomes" id="UP000295710">
    <property type="component" value="Unassembled WGS sequence"/>
</dbReference>
<name>A0A4V2WS58_9FIRM</name>
<keyword evidence="3" id="KW-1185">Reference proteome</keyword>
<evidence type="ECO:0000313" key="3">
    <source>
        <dbReference type="Proteomes" id="UP000295710"/>
    </source>
</evidence>
<reference evidence="2 3" key="1">
    <citation type="journal article" date="2016" name="Nat. Microbiol.">
        <title>The Mouse Intestinal Bacterial Collection (miBC) provides host-specific insight into cultured diversity and functional potential of the gut microbiota.</title>
        <authorList>
            <person name="Lagkouvardos I."/>
            <person name="Pukall R."/>
            <person name="Abt B."/>
            <person name="Foesel B.U."/>
            <person name="Meier-Kolthoff J.P."/>
            <person name="Kumar N."/>
            <person name="Bresciani A."/>
            <person name="Martinez I."/>
            <person name="Just S."/>
            <person name="Ziegler C."/>
            <person name="Brugiroux S."/>
            <person name="Garzetti D."/>
            <person name="Wenning M."/>
            <person name="Bui T.P."/>
            <person name="Wang J."/>
            <person name="Hugenholtz F."/>
            <person name="Plugge C.M."/>
            <person name="Peterson D.A."/>
            <person name="Hornef M.W."/>
            <person name="Baines J.F."/>
            <person name="Smidt H."/>
            <person name="Walter J."/>
            <person name="Kristiansen K."/>
            <person name="Nielsen H.B."/>
            <person name="Haller D."/>
            <person name="Overmann J."/>
            <person name="Stecher B."/>
            <person name="Clavel T."/>
        </authorList>
    </citation>
    <scope>NUCLEOTIDE SEQUENCE [LARGE SCALE GENOMIC DNA]</scope>
    <source>
        <strain evidence="2 3">DSM 28560</strain>
    </source>
</reference>
<gene>
    <name evidence="2" type="ORF">E1963_18685</name>
</gene>
<dbReference type="InterPro" id="IPR041229">
    <property type="entry name" value="HEPN_Apea"/>
</dbReference>
<dbReference type="EMBL" id="SMMX01000031">
    <property type="protein sequence ID" value="TDA20140.1"/>
    <property type="molecule type" value="Genomic_DNA"/>
</dbReference>
<comment type="caution">
    <text evidence="2">The sequence shown here is derived from an EMBL/GenBank/DDBJ whole genome shotgun (WGS) entry which is preliminary data.</text>
</comment>
<evidence type="ECO:0000313" key="2">
    <source>
        <dbReference type="EMBL" id="TDA20140.1"/>
    </source>
</evidence>
<organism evidence="2 3">
    <name type="scientific">Extibacter muris</name>
    <dbReference type="NCBI Taxonomy" id="1796622"/>
    <lineage>
        <taxon>Bacteria</taxon>
        <taxon>Bacillati</taxon>
        <taxon>Bacillota</taxon>
        <taxon>Clostridia</taxon>
        <taxon>Lachnospirales</taxon>
        <taxon>Lachnospiraceae</taxon>
        <taxon>Extibacter</taxon>
    </lineage>
</organism>
<evidence type="ECO:0000259" key="1">
    <source>
        <dbReference type="Pfam" id="PF18739"/>
    </source>
</evidence>
<protein>
    <recommendedName>
        <fullName evidence="1">Apea-like HEPN domain-containing protein</fullName>
    </recommendedName>
</protein>
<proteinExistence type="predicted"/>
<sequence>MKAFKDYKESCIITHIGEHECSYQGQISVLENYRVIIEIMDVSREVSIRIRELEDAIISLKTDNSQVTARRFMFREMKGKQTEKDFKCCYFKVTVEAFDVCWGVENCANSIEEFVFDSFSCSITEGTELIGLTPYEEIDSLKFYDAKMSLDIKAKVKELHSKSGFSFCAFHDVNRRNSEIRFGIKSQIQYQSKEKIGIDTIKENLYNMILFLEILSGELVTTTQVILFKDDKRFDYLGNCNFPKDNLIVFNRKGYDSRSFVRESLFKVSDFATFLDVAVNKFYSLINIKRMAFDSYKQVLLDDDVGISTTNKFLKVMQIIEGMERNNVSDEEQEKFDKRKEEILCKLNSQEDREFIKKYCTNNGDNFSKCIQKITKRAIMSLSGLSNNEFRECHTHTLLSNIKNDRDVYTHASHTKNPILSMDEIYWVIVCYKVFFRVEVLLELGIDIRLIRERFTRDRYFVGSYKNLFNLKIKQGDDFGTGEYDRVMRGFD</sequence>
<accession>A0A4V2WS58</accession>